<dbReference type="EMBL" id="CM010634">
    <property type="protein sequence ID" value="RID54103.1"/>
    <property type="molecule type" value="Genomic_DNA"/>
</dbReference>
<dbReference type="InterPro" id="IPR023213">
    <property type="entry name" value="CAT-like_dom_sf"/>
</dbReference>
<dbReference type="AlphaFoldDB" id="A0A397YVT6"/>
<keyword evidence="1" id="KW-0808">Transferase</keyword>
<dbReference type="Pfam" id="PF02458">
    <property type="entry name" value="Transferase"/>
    <property type="match status" value="1"/>
</dbReference>
<organism evidence="3 4">
    <name type="scientific">Brassica campestris</name>
    <name type="common">Field mustard</name>
    <dbReference type="NCBI Taxonomy" id="3711"/>
    <lineage>
        <taxon>Eukaryota</taxon>
        <taxon>Viridiplantae</taxon>
        <taxon>Streptophyta</taxon>
        <taxon>Embryophyta</taxon>
        <taxon>Tracheophyta</taxon>
        <taxon>Spermatophyta</taxon>
        <taxon>Magnoliopsida</taxon>
        <taxon>eudicotyledons</taxon>
        <taxon>Gunneridae</taxon>
        <taxon>Pentapetalae</taxon>
        <taxon>rosids</taxon>
        <taxon>malvids</taxon>
        <taxon>Brassicales</taxon>
        <taxon>Brassicaceae</taxon>
        <taxon>Brassiceae</taxon>
        <taxon>Brassica</taxon>
    </lineage>
</organism>
<dbReference type="GO" id="GO:0016747">
    <property type="term" value="F:acyltransferase activity, transferring groups other than amino-acyl groups"/>
    <property type="evidence" value="ECO:0007669"/>
    <property type="project" value="UniProtKB-ARBA"/>
</dbReference>
<dbReference type="PANTHER" id="PTHR31625">
    <property type="match status" value="1"/>
</dbReference>
<sequence>MALLLNVIENVRVRPATKSSDDSVHSFSLPLNFFELRWIKFHPNQRVIFYRLTESSSETFHSHILPKLKLSLSHVLRYYLPLAGLLTWDPQDPKPSITVSKNDTVSLTVAETDADFSFLTSNGLRPATLFHPLVPELEVSDDSATLLSLQITLFPNQGFCMGIASHHSVNDGTTSAMFIKSWSHICRLLEHSNAMEFPLLPEDLTPTFDRTVINIPSGLESKMIDLLSSRSKDSDNFNTLKPPPLDEINSDVVRVTLELTSENIEKLRERVRNESARSPLELHLSAFVIAYAYSWTCVVKARGGNPNRPVRFIYTADFRARLDPPLPATYFGSCVLPSGWFQYEAGTFLKEGGFVKAVEILSDSVKRLCSQGIESFFEEYVQRGKNVIADAQAGSVAGSTRLAINRTDFGWGRPVKTEFVSIDRNEAFSMLERRDDSGGVEIGVCLKKGEMNTFLSLFKDGLSD</sequence>
<dbReference type="InterPro" id="IPR051504">
    <property type="entry name" value="Plant_metabolite_acyltrans"/>
</dbReference>
<proteinExistence type="predicted"/>
<evidence type="ECO:0000313" key="4">
    <source>
        <dbReference type="Proteomes" id="UP000264353"/>
    </source>
</evidence>
<gene>
    <name evidence="3" type="ORF">BRARA_G01450</name>
</gene>
<dbReference type="Gene3D" id="3.30.559.10">
    <property type="entry name" value="Chloramphenicol acetyltransferase-like domain"/>
    <property type="match status" value="2"/>
</dbReference>
<reference evidence="3 4" key="1">
    <citation type="submission" date="2018-06" db="EMBL/GenBank/DDBJ databases">
        <title>WGS assembly of Brassica rapa FPsc.</title>
        <authorList>
            <person name="Bowman J."/>
            <person name="Kohchi T."/>
            <person name="Yamato K."/>
            <person name="Jenkins J."/>
            <person name="Shu S."/>
            <person name="Ishizaki K."/>
            <person name="Yamaoka S."/>
            <person name="Nishihama R."/>
            <person name="Nakamura Y."/>
            <person name="Berger F."/>
            <person name="Adam C."/>
            <person name="Aki S."/>
            <person name="Althoff F."/>
            <person name="Araki T."/>
            <person name="Arteaga-Vazquez M."/>
            <person name="Balasubrmanian S."/>
            <person name="Bauer D."/>
            <person name="Boehm C."/>
            <person name="Briginshaw L."/>
            <person name="Caballero-Perez J."/>
            <person name="Catarino B."/>
            <person name="Chen F."/>
            <person name="Chiyoda S."/>
            <person name="Chovatia M."/>
            <person name="Davies K."/>
            <person name="Delmans M."/>
            <person name="Demura T."/>
            <person name="Dierschke T."/>
            <person name="Dolan L."/>
            <person name="Dorantes-Acosta A."/>
            <person name="Eklund D."/>
            <person name="Florent S."/>
            <person name="Flores-Sandoval E."/>
            <person name="Fujiyama A."/>
            <person name="Fukuzawa H."/>
            <person name="Galik B."/>
            <person name="Grimanelli D."/>
            <person name="Grimwood J."/>
            <person name="Grossniklaus U."/>
            <person name="Hamada T."/>
            <person name="Haseloff J."/>
            <person name="Hetherington A."/>
            <person name="Higo A."/>
            <person name="Hirakawa Y."/>
            <person name="Hundley H."/>
            <person name="Ikeda Y."/>
            <person name="Inoue K."/>
            <person name="Inoue S."/>
            <person name="Ishida S."/>
            <person name="Jia Q."/>
            <person name="Kakita M."/>
            <person name="Kanazawa T."/>
            <person name="Kawai Y."/>
            <person name="Kawashima T."/>
            <person name="Kennedy M."/>
            <person name="Kinose K."/>
            <person name="Kinoshita T."/>
            <person name="Kohara Y."/>
            <person name="Koide E."/>
            <person name="Komatsu K."/>
            <person name="Kopischke S."/>
            <person name="Kubo M."/>
            <person name="Kyozuka J."/>
            <person name="Lagercrantz U."/>
            <person name="Lin S."/>
            <person name="Lindquist E."/>
            <person name="Lipzen A."/>
            <person name="Lu C."/>
            <person name="Luna E."/>
            <person name="Martienssen R."/>
            <person name="Minamino N."/>
            <person name="Mizutani M."/>
            <person name="Mizutani M."/>
            <person name="Mochizuki N."/>
            <person name="Monte I."/>
            <person name="Mosher R."/>
            <person name="Nagasaki H."/>
            <person name="Nakagami H."/>
            <person name="Naramoto S."/>
            <person name="Nishitani K."/>
            <person name="Ohtani M."/>
            <person name="Okamoto T."/>
            <person name="Okumura M."/>
            <person name="Phillips J."/>
            <person name="Pollak B."/>
            <person name="Reinders A."/>
            <person name="Roevekamp M."/>
            <person name="Sano R."/>
            <person name="Sawa S."/>
            <person name="Schmid M."/>
            <person name="Shirakawa M."/>
            <person name="Solano R."/>
            <person name="Spunde A."/>
            <person name="Suetsugu N."/>
            <person name="Sugano S."/>
            <person name="Sugiyama A."/>
            <person name="Sun R."/>
            <person name="Suzuki Y."/>
            <person name="Takenaka M."/>
            <person name="Takezawa D."/>
            <person name="Tomogane H."/>
            <person name="Tsuzuki M."/>
            <person name="Ueda T."/>
            <person name="Umeda M."/>
            <person name="Ward J."/>
            <person name="Watanabe Y."/>
            <person name="Yazaki K."/>
            <person name="Yokoyama R."/>
            <person name="Yoshitake Y."/>
            <person name="Yotsui I."/>
            <person name="Zachgo S."/>
            <person name="Schmutz J."/>
        </authorList>
    </citation>
    <scope>NUCLEOTIDE SEQUENCE [LARGE SCALE GENOMIC DNA]</scope>
    <source>
        <strain evidence="4">cv. B-3</strain>
    </source>
</reference>
<evidence type="ECO:0000313" key="3">
    <source>
        <dbReference type="EMBL" id="RID54103.1"/>
    </source>
</evidence>
<evidence type="ECO:0000256" key="1">
    <source>
        <dbReference type="ARBA" id="ARBA00022679"/>
    </source>
</evidence>
<evidence type="ECO:0000256" key="2">
    <source>
        <dbReference type="ARBA" id="ARBA00023315"/>
    </source>
</evidence>
<protein>
    <submittedName>
        <fullName evidence="3">Uncharacterized protein</fullName>
    </submittedName>
</protein>
<keyword evidence="2" id="KW-0012">Acyltransferase</keyword>
<dbReference type="FunFam" id="3.30.559.10:FF:000035">
    <property type="entry name" value="Phenolic glucoside malonyltransferase 1"/>
    <property type="match status" value="1"/>
</dbReference>
<dbReference type="Proteomes" id="UP000264353">
    <property type="component" value="Chromosome A7"/>
</dbReference>
<name>A0A397YVT6_BRACM</name>
<accession>A0A397YVT6</accession>